<sequence>MIMISAEDEVFFNKERKYFDDGLKIRRVYSDGCYKIWVDEWYKYKAARKEGKEAVDKYISSVKERIPNVIKNRRVVEWFDQ</sequence>
<dbReference type="Proteomes" id="UP000075398">
    <property type="component" value="Unassembled WGS sequence"/>
</dbReference>
<dbReference type="EMBL" id="LNGC01000019">
    <property type="protein sequence ID" value="KYC52638.1"/>
    <property type="molecule type" value="Genomic_DNA"/>
</dbReference>
<protein>
    <submittedName>
        <fullName evidence="1">Uncharacterized protein</fullName>
    </submittedName>
</protein>
<proteinExistence type="predicted"/>
<gene>
    <name evidence="1" type="ORF">AMQ22_00688</name>
</gene>
<evidence type="ECO:0000313" key="1">
    <source>
        <dbReference type="EMBL" id="KYC52638.1"/>
    </source>
</evidence>
<organism evidence="1 2">
    <name type="scientific">Candidatus Methanofastidiosum methylothiophilum</name>
    <dbReference type="NCBI Taxonomy" id="1705564"/>
    <lineage>
        <taxon>Archaea</taxon>
        <taxon>Methanobacteriati</taxon>
        <taxon>Methanobacteriota</taxon>
        <taxon>Stenosarchaea group</taxon>
        <taxon>Candidatus Methanofastidiosia</taxon>
        <taxon>Candidatus Methanofastidiosales</taxon>
        <taxon>Candidatus Methanofastidiosaceae</taxon>
        <taxon>Candidatus Methanofastidiosum</taxon>
    </lineage>
</organism>
<reference evidence="1 2" key="1">
    <citation type="journal article" date="2016" name="ISME J.">
        <title>Chasing the elusive Euryarchaeota class WSA2: genomes reveal a uniquely fastidious methyl-reducing methanogen.</title>
        <authorList>
            <person name="Nobu M.K."/>
            <person name="Narihiro T."/>
            <person name="Kuroda K."/>
            <person name="Mei R."/>
            <person name="Liu W.T."/>
        </authorList>
    </citation>
    <scope>NUCLEOTIDE SEQUENCE [LARGE SCALE GENOMIC DNA]</scope>
    <source>
        <strain evidence="1">U1lsi0528_Bin055</strain>
    </source>
</reference>
<evidence type="ECO:0000313" key="2">
    <source>
        <dbReference type="Proteomes" id="UP000075398"/>
    </source>
</evidence>
<dbReference type="AlphaFoldDB" id="A0A150J6B8"/>
<name>A0A150J6B8_9EURY</name>
<comment type="caution">
    <text evidence="1">The sequence shown here is derived from an EMBL/GenBank/DDBJ whole genome shotgun (WGS) entry which is preliminary data.</text>
</comment>
<accession>A0A150J6B8</accession>